<dbReference type="AlphaFoldDB" id="A0A9P5YRG3"/>
<reference evidence="1" key="1">
    <citation type="submission" date="2020-11" db="EMBL/GenBank/DDBJ databases">
        <authorList>
            <consortium name="DOE Joint Genome Institute"/>
            <person name="Ahrendt S."/>
            <person name="Riley R."/>
            <person name="Andreopoulos W."/>
            <person name="Labutti K."/>
            <person name="Pangilinan J."/>
            <person name="Ruiz-Duenas F.J."/>
            <person name="Barrasa J.M."/>
            <person name="Sanchez-Garcia M."/>
            <person name="Camarero S."/>
            <person name="Miyauchi S."/>
            <person name="Serrano A."/>
            <person name="Linde D."/>
            <person name="Babiker R."/>
            <person name="Drula E."/>
            <person name="Ayuso-Fernandez I."/>
            <person name="Pacheco R."/>
            <person name="Padilla G."/>
            <person name="Ferreira P."/>
            <person name="Barriuso J."/>
            <person name="Kellner H."/>
            <person name="Castanera R."/>
            <person name="Alfaro M."/>
            <person name="Ramirez L."/>
            <person name="Pisabarro A.G."/>
            <person name="Kuo A."/>
            <person name="Tritt A."/>
            <person name="Lipzen A."/>
            <person name="He G."/>
            <person name="Yan M."/>
            <person name="Ng V."/>
            <person name="Cullen D."/>
            <person name="Martin F."/>
            <person name="Rosso M.-N."/>
            <person name="Henrissat B."/>
            <person name="Hibbett D."/>
            <person name="Martinez A.T."/>
            <person name="Grigoriev I.V."/>
        </authorList>
    </citation>
    <scope>NUCLEOTIDE SEQUENCE</scope>
    <source>
        <strain evidence="1">CIRM-BRFM 674</strain>
    </source>
</reference>
<proteinExistence type="predicted"/>
<evidence type="ECO:0000313" key="1">
    <source>
        <dbReference type="EMBL" id="KAF9472325.1"/>
    </source>
</evidence>
<dbReference type="SUPFAM" id="SSF52047">
    <property type="entry name" value="RNI-like"/>
    <property type="match status" value="1"/>
</dbReference>
<evidence type="ECO:0000313" key="2">
    <source>
        <dbReference type="Proteomes" id="UP000807469"/>
    </source>
</evidence>
<name>A0A9P5YRG3_9AGAR</name>
<sequence length="385" mass="42983">MSSIPLDVVEEIIAALYTMNSSIPDYPTIRACSLVCHDFLPICQKYLFSSIHLDTRRTSWILGRQATPKQLQSLLSTSPALGSYIRDLKYHTRSKAQDFPDPTIFHTFHNITRLLSLSIHVSVLDSGDMDLWNTRIRPVFLPLLQLPTLTSLGLGGIYDFSFADIGAYVSLKTITIGNVSFSVIFLPLSITLGQLKYLIEAKCADGKHLLNCSDLSTLSVGFMPKDVPDIQQLLEMSHHLVELYFRMDIRTDFSAFNFQNIPAVQQTRTLKQLNLKLVMVFDSFADSMDTFISGLEKLAHRNAIESIVIGTLISSRVDSTSEGHWKRLDDVLGHSGWSSLRSVSLTFGIDQGNEELVKAFTKIAQTQFPLLSSSNSVKFKIGIGL</sequence>
<comment type="caution">
    <text evidence="1">The sequence shown here is derived from an EMBL/GenBank/DDBJ whole genome shotgun (WGS) entry which is preliminary data.</text>
</comment>
<protein>
    <submittedName>
        <fullName evidence="1">Uncharacterized protein</fullName>
    </submittedName>
</protein>
<organism evidence="1 2">
    <name type="scientific">Pholiota conissans</name>
    <dbReference type="NCBI Taxonomy" id="109636"/>
    <lineage>
        <taxon>Eukaryota</taxon>
        <taxon>Fungi</taxon>
        <taxon>Dikarya</taxon>
        <taxon>Basidiomycota</taxon>
        <taxon>Agaricomycotina</taxon>
        <taxon>Agaricomycetes</taxon>
        <taxon>Agaricomycetidae</taxon>
        <taxon>Agaricales</taxon>
        <taxon>Agaricineae</taxon>
        <taxon>Strophariaceae</taxon>
        <taxon>Pholiota</taxon>
    </lineage>
</organism>
<dbReference type="EMBL" id="MU155549">
    <property type="protein sequence ID" value="KAF9472325.1"/>
    <property type="molecule type" value="Genomic_DNA"/>
</dbReference>
<keyword evidence="2" id="KW-1185">Reference proteome</keyword>
<accession>A0A9P5YRG3</accession>
<dbReference type="OrthoDB" id="2745898at2759"/>
<gene>
    <name evidence="1" type="ORF">BDN70DRAFT_900643</name>
</gene>
<dbReference type="Proteomes" id="UP000807469">
    <property type="component" value="Unassembled WGS sequence"/>
</dbReference>